<dbReference type="InterPro" id="IPR001915">
    <property type="entry name" value="Peptidase_M48"/>
</dbReference>
<accession>A0A502DVH0</accession>
<dbReference type="InterPro" id="IPR051156">
    <property type="entry name" value="Mito/Outer_Membr_Metalloprot"/>
</dbReference>
<protein>
    <submittedName>
        <fullName evidence="9">Peptidase</fullName>
    </submittedName>
</protein>
<dbReference type="PROSITE" id="PS51257">
    <property type="entry name" value="PROKAR_LIPOPROTEIN"/>
    <property type="match status" value="1"/>
</dbReference>
<evidence type="ECO:0000256" key="6">
    <source>
        <dbReference type="RuleBase" id="RU003983"/>
    </source>
</evidence>
<evidence type="ECO:0000256" key="4">
    <source>
        <dbReference type="ARBA" id="ARBA00022833"/>
    </source>
</evidence>
<name>A0A502DVH0_9BURK</name>
<keyword evidence="5 6" id="KW-0482">Metalloprotease</keyword>
<keyword evidence="4 6" id="KW-0862">Zinc</keyword>
<dbReference type="RefSeq" id="WP_140841178.1">
    <property type="nucleotide sequence ID" value="NZ_RCZI01000002.1"/>
</dbReference>
<gene>
    <name evidence="9" type="ORF">EAH82_09760</name>
</gene>
<dbReference type="PANTHER" id="PTHR22726:SF8">
    <property type="entry name" value="METALLOPROTEASE YCAL"/>
    <property type="match status" value="1"/>
</dbReference>
<dbReference type="GO" id="GO:0046872">
    <property type="term" value="F:metal ion binding"/>
    <property type="evidence" value="ECO:0007669"/>
    <property type="project" value="UniProtKB-KW"/>
</dbReference>
<reference evidence="9 10" key="1">
    <citation type="journal article" date="2019" name="Environ. Microbiol.">
        <title>Species interactions and distinct microbial communities in high Arctic permafrost affected cryosols are associated with the CH4 and CO2 gas fluxes.</title>
        <authorList>
            <person name="Altshuler I."/>
            <person name="Hamel J."/>
            <person name="Turney S."/>
            <person name="Magnuson E."/>
            <person name="Levesque R."/>
            <person name="Greer C."/>
            <person name="Whyte L.G."/>
        </authorList>
    </citation>
    <scope>NUCLEOTIDE SEQUENCE [LARGE SCALE GENOMIC DNA]</scope>
    <source>
        <strain evidence="9 10">S06.C</strain>
    </source>
</reference>
<dbReference type="Gene3D" id="3.30.2010.10">
    <property type="entry name" value="Metalloproteases ('zincins'), catalytic domain"/>
    <property type="match status" value="1"/>
</dbReference>
<dbReference type="AlphaFoldDB" id="A0A502DVH0"/>
<dbReference type="GO" id="GO:0004222">
    <property type="term" value="F:metalloendopeptidase activity"/>
    <property type="evidence" value="ECO:0007669"/>
    <property type="project" value="InterPro"/>
</dbReference>
<evidence type="ECO:0000256" key="2">
    <source>
        <dbReference type="ARBA" id="ARBA00022723"/>
    </source>
</evidence>
<comment type="similarity">
    <text evidence="6">Belongs to the peptidase M48 family.</text>
</comment>
<sequence length="255" mass="26745">MPKTFPLAAIALSLALVGCETMKTMDVSKLSDVGGTAMKAMSLSDGDIATMSDQSCAAMDQKNQVAPANSKYTVRLNQVIKSMPTTINNRPANYKVYVTKDVNAWAMANGCIRVYSGLMDLMNDDELRGVIGHEIGHVALGHSKARMQTAYAASAARGLASAVGGVAGQLSQSQAGDLAEKFVNAQFSQSQESAADGYSFDLLGERKLERKGLVTGFQKLASLSGGASSGSSLLSSHPPSTERAAAMQKRLDSGK</sequence>
<keyword evidence="1 6" id="KW-0645">Protease</keyword>
<comment type="cofactor">
    <cofactor evidence="6">
        <name>Zn(2+)</name>
        <dbReference type="ChEBI" id="CHEBI:29105"/>
    </cofactor>
    <text evidence="6">Binds 1 zinc ion per subunit.</text>
</comment>
<dbReference type="OrthoDB" id="9810445at2"/>
<evidence type="ECO:0000256" key="3">
    <source>
        <dbReference type="ARBA" id="ARBA00022801"/>
    </source>
</evidence>
<dbReference type="EMBL" id="RCZI01000002">
    <property type="protein sequence ID" value="TPG29044.1"/>
    <property type="molecule type" value="Genomic_DNA"/>
</dbReference>
<evidence type="ECO:0000256" key="7">
    <source>
        <dbReference type="SAM" id="MobiDB-lite"/>
    </source>
</evidence>
<organism evidence="9 10">
    <name type="scientific">Variovorax guangxiensis</name>
    <dbReference type="NCBI Taxonomy" id="1775474"/>
    <lineage>
        <taxon>Bacteria</taxon>
        <taxon>Pseudomonadati</taxon>
        <taxon>Pseudomonadota</taxon>
        <taxon>Betaproteobacteria</taxon>
        <taxon>Burkholderiales</taxon>
        <taxon>Comamonadaceae</taxon>
        <taxon>Variovorax</taxon>
    </lineage>
</organism>
<evidence type="ECO:0000256" key="5">
    <source>
        <dbReference type="ARBA" id="ARBA00023049"/>
    </source>
</evidence>
<evidence type="ECO:0000259" key="8">
    <source>
        <dbReference type="Pfam" id="PF01435"/>
    </source>
</evidence>
<dbReference type="GO" id="GO:0051603">
    <property type="term" value="P:proteolysis involved in protein catabolic process"/>
    <property type="evidence" value="ECO:0007669"/>
    <property type="project" value="TreeGrafter"/>
</dbReference>
<dbReference type="Pfam" id="PF01435">
    <property type="entry name" value="Peptidase_M48"/>
    <property type="match status" value="1"/>
</dbReference>
<evidence type="ECO:0000313" key="10">
    <source>
        <dbReference type="Proteomes" id="UP000319212"/>
    </source>
</evidence>
<feature type="compositionally biased region" description="Low complexity" evidence="7">
    <location>
        <begin position="223"/>
        <end position="236"/>
    </location>
</feature>
<dbReference type="Proteomes" id="UP000319212">
    <property type="component" value="Unassembled WGS sequence"/>
</dbReference>
<proteinExistence type="inferred from homology"/>
<evidence type="ECO:0000256" key="1">
    <source>
        <dbReference type="ARBA" id="ARBA00022670"/>
    </source>
</evidence>
<feature type="region of interest" description="Disordered" evidence="7">
    <location>
        <begin position="223"/>
        <end position="255"/>
    </location>
</feature>
<keyword evidence="2" id="KW-0479">Metal-binding</keyword>
<keyword evidence="3 6" id="KW-0378">Hydrolase</keyword>
<feature type="domain" description="Peptidase M48" evidence="8">
    <location>
        <begin position="75"/>
        <end position="250"/>
    </location>
</feature>
<comment type="caution">
    <text evidence="9">The sequence shown here is derived from an EMBL/GenBank/DDBJ whole genome shotgun (WGS) entry which is preliminary data.</text>
</comment>
<dbReference type="PANTHER" id="PTHR22726">
    <property type="entry name" value="METALLOENDOPEPTIDASE OMA1"/>
    <property type="match status" value="1"/>
</dbReference>
<dbReference type="GO" id="GO:0016020">
    <property type="term" value="C:membrane"/>
    <property type="evidence" value="ECO:0007669"/>
    <property type="project" value="TreeGrafter"/>
</dbReference>
<evidence type="ECO:0000313" key="9">
    <source>
        <dbReference type="EMBL" id="TPG29044.1"/>
    </source>
</evidence>